<evidence type="ECO:0000256" key="5">
    <source>
        <dbReference type="ARBA" id="ARBA00022723"/>
    </source>
</evidence>
<gene>
    <name evidence="16" type="ORF">SSA02_07570</name>
</gene>
<evidence type="ECO:0000256" key="2">
    <source>
        <dbReference type="ARBA" id="ARBA00004477"/>
    </source>
</evidence>
<dbReference type="PANTHER" id="PTHR12863">
    <property type="entry name" value="FATTY ACID HYDROXYLASE"/>
    <property type="match status" value="1"/>
</dbReference>
<protein>
    <recommendedName>
        <fullName evidence="15">Fatty acid hydroxylase domain-containing protein</fullName>
    </recommendedName>
</protein>
<accession>A0A511BPL7</accession>
<evidence type="ECO:0000256" key="13">
    <source>
        <dbReference type="ARBA" id="ARBA00023160"/>
    </source>
</evidence>
<dbReference type="GO" id="GO:0080132">
    <property type="term" value="F:fatty acid 2-hydroxylase activity"/>
    <property type="evidence" value="ECO:0007669"/>
    <property type="project" value="InterPro"/>
</dbReference>
<evidence type="ECO:0000256" key="3">
    <source>
        <dbReference type="ARBA" id="ARBA00022516"/>
    </source>
</evidence>
<feature type="domain" description="Fatty acid hydroxylase" evidence="15">
    <location>
        <begin position="63"/>
        <end position="200"/>
    </location>
</feature>
<dbReference type="GO" id="GO:0016020">
    <property type="term" value="C:membrane"/>
    <property type="evidence" value="ECO:0007669"/>
    <property type="project" value="InterPro"/>
</dbReference>
<feature type="transmembrane region" description="Helical" evidence="14">
    <location>
        <begin position="54"/>
        <end position="76"/>
    </location>
</feature>
<evidence type="ECO:0000256" key="1">
    <source>
        <dbReference type="ARBA" id="ARBA00001947"/>
    </source>
</evidence>
<keyword evidence="4 14" id="KW-0812">Transmembrane</keyword>
<evidence type="ECO:0000256" key="8">
    <source>
        <dbReference type="ARBA" id="ARBA00022833"/>
    </source>
</evidence>
<dbReference type="Proteomes" id="UP000321405">
    <property type="component" value="Unassembled WGS sequence"/>
</dbReference>
<comment type="caution">
    <text evidence="16">The sequence shown here is derived from an EMBL/GenBank/DDBJ whole genome shotgun (WGS) entry which is preliminary data.</text>
</comment>
<evidence type="ECO:0000313" key="17">
    <source>
        <dbReference type="Proteomes" id="UP000321405"/>
    </source>
</evidence>
<dbReference type="EMBL" id="BJVC01000001">
    <property type="protein sequence ID" value="GEL01594.1"/>
    <property type="molecule type" value="Genomic_DNA"/>
</dbReference>
<dbReference type="InterPro" id="IPR014430">
    <property type="entry name" value="Scs7"/>
</dbReference>
<keyword evidence="9 14" id="KW-1133">Transmembrane helix</keyword>
<evidence type="ECO:0000256" key="6">
    <source>
        <dbReference type="ARBA" id="ARBA00022824"/>
    </source>
</evidence>
<evidence type="ECO:0000256" key="14">
    <source>
        <dbReference type="SAM" id="Phobius"/>
    </source>
</evidence>
<keyword evidence="10" id="KW-0560">Oxidoreductase</keyword>
<name>A0A511BPL7_9PROT</name>
<evidence type="ECO:0000256" key="10">
    <source>
        <dbReference type="ARBA" id="ARBA00023002"/>
    </source>
</evidence>
<dbReference type="InterPro" id="IPR006694">
    <property type="entry name" value="Fatty_acid_hydroxylase"/>
</dbReference>
<evidence type="ECO:0000313" key="16">
    <source>
        <dbReference type="EMBL" id="GEL01594.1"/>
    </source>
</evidence>
<feature type="transmembrane region" description="Helical" evidence="14">
    <location>
        <begin position="139"/>
        <end position="158"/>
    </location>
</feature>
<keyword evidence="11" id="KW-0443">Lipid metabolism</keyword>
<proteinExistence type="predicted"/>
<keyword evidence="13" id="KW-0275">Fatty acid biosynthesis</keyword>
<dbReference type="Pfam" id="PF04116">
    <property type="entry name" value="FA_hydroxylase"/>
    <property type="match status" value="1"/>
</dbReference>
<evidence type="ECO:0000256" key="11">
    <source>
        <dbReference type="ARBA" id="ARBA00023098"/>
    </source>
</evidence>
<organism evidence="16 17">
    <name type="scientific">Swaminathania salitolerans</name>
    <dbReference type="NCBI Taxonomy" id="182838"/>
    <lineage>
        <taxon>Bacteria</taxon>
        <taxon>Pseudomonadati</taxon>
        <taxon>Pseudomonadota</taxon>
        <taxon>Alphaproteobacteria</taxon>
        <taxon>Acetobacterales</taxon>
        <taxon>Acetobacteraceae</taxon>
        <taxon>Swaminathania</taxon>
    </lineage>
</organism>
<keyword evidence="17" id="KW-1185">Reference proteome</keyword>
<keyword evidence="8" id="KW-0862">Zinc</keyword>
<sequence length="207" mass="23971">MKQQVVAGRDYANVSVRLFNSAALERLTYMPMHWFLPVWGVILASAGWSCRALPLSRCFALACLGLAIWTLTEYFAHRFLFHLNLRSRQGKQFIFLIHGNHHDDPSDYLRNMMPLVVTLPLAFLIWALMGTLYPNGGAALFLGFALGYVLYDFVHYATHQYSSRFTLFKKLKQHHLRHHHIAEHCNYAVTAIFWDRVFGTRATGRKR</sequence>
<evidence type="ECO:0000256" key="9">
    <source>
        <dbReference type="ARBA" id="ARBA00022989"/>
    </source>
</evidence>
<dbReference type="PANTHER" id="PTHR12863:SF1">
    <property type="entry name" value="FATTY ACID 2-HYDROXYLASE"/>
    <property type="match status" value="1"/>
</dbReference>
<evidence type="ECO:0000256" key="7">
    <source>
        <dbReference type="ARBA" id="ARBA00022832"/>
    </source>
</evidence>
<dbReference type="GO" id="GO:0006633">
    <property type="term" value="P:fatty acid biosynthetic process"/>
    <property type="evidence" value="ECO:0007669"/>
    <property type="project" value="UniProtKB-KW"/>
</dbReference>
<comment type="subcellular location">
    <subcellularLocation>
        <location evidence="2">Endoplasmic reticulum membrane</location>
        <topology evidence="2">Multi-pass membrane protein</topology>
    </subcellularLocation>
</comment>
<comment type="cofactor">
    <cofactor evidence="1">
        <name>Zn(2+)</name>
        <dbReference type="ChEBI" id="CHEBI:29105"/>
    </cofactor>
</comment>
<feature type="transmembrane region" description="Helical" evidence="14">
    <location>
        <begin position="27"/>
        <end position="48"/>
    </location>
</feature>
<keyword evidence="7" id="KW-0276">Fatty acid metabolism</keyword>
<reference evidence="16 17" key="1">
    <citation type="submission" date="2019-07" db="EMBL/GenBank/DDBJ databases">
        <title>Whole genome shotgun sequence of Swaminathania salitolerans NBRC 104436.</title>
        <authorList>
            <person name="Hosoyama A."/>
            <person name="Uohara A."/>
            <person name="Ohji S."/>
            <person name="Ichikawa N."/>
        </authorList>
    </citation>
    <scope>NUCLEOTIDE SEQUENCE [LARGE SCALE GENOMIC DNA]</scope>
    <source>
        <strain evidence="16 17">NBRC 104436</strain>
    </source>
</reference>
<evidence type="ECO:0000259" key="15">
    <source>
        <dbReference type="Pfam" id="PF04116"/>
    </source>
</evidence>
<keyword evidence="3" id="KW-0444">Lipid biosynthesis</keyword>
<keyword evidence="12 14" id="KW-0472">Membrane</keyword>
<evidence type="ECO:0000256" key="4">
    <source>
        <dbReference type="ARBA" id="ARBA00022692"/>
    </source>
</evidence>
<feature type="transmembrane region" description="Helical" evidence="14">
    <location>
        <begin position="115"/>
        <end position="133"/>
    </location>
</feature>
<dbReference type="AlphaFoldDB" id="A0A511BPL7"/>
<evidence type="ECO:0000256" key="12">
    <source>
        <dbReference type="ARBA" id="ARBA00023136"/>
    </source>
</evidence>
<keyword evidence="6" id="KW-0256">Endoplasmic reticulum</keyword>
<keyword evidence="5" id="KW-0479">Metal-binding</keyword>
<dbReference type="GO" id="GO:0005506">
    <property type="term" value="F:iron ion binding"/>
    <property type="evidence" value="ECO:0007669"/>
    <property type="project" value="InterPro"/>
</dbReference>